<dbReference type="VEuPathDB" id="FungiDB:CXQ87_002570"/>
<feature type="compositionally biased region" description="Polar residues" evidence="1">
    <location>
        <begin position="55"/>
        <end position="71"/>
    </location>
</feature>
<feature type="region of interest" description="Disordered" evidence="1">
    <location>
        <begin position="162"/>
        <end position="184"/>
    </location>
</feature>
<feature type="compositionally biased region" description="Basic and acidic residues" evidence="1">
    <location>
        <begin position="393"/>
        <end position="402"/>
    </location>
</feature>
<organism evidence="2 3">
    <name type="scientific">Candidozyma duobushaemuli</name>
    <dbReference type="NCBI Taxonomy" id="1231522"/>
    <lineage>
        <taxon>Eukaryota</taxon>
        <taxon>Fungi</taxon>
        <taxon>Dikarya</taxon>
        <taxon>Ascomycota</taxon>
        <taxon>Saccharomycotina</taxon>
        <taxon>Pichiomycetes</taxon>
        <taxon>Metschnikowiaceae</taxon>
        <taxon>Candidozyma</taxon>
    </lineage>
</organism>
<feature type="compositionally biased region" description="Polar residues" evidence="1">
    <location>
        <begin position="307"/>
        <end position="322"/>
    </location>
</feature>
<gene>
    <name evidence="2" type="ORF">CXQ87_002570</name>
</gene>
<evidence type="ECO:0000256" key="1">
    <source>
        <dbReference type="SAM" id="MobiDB-lite"/>
    </source>
</evidence>
<feature type="region of interest" description="Disordered" evidence="1">
    <location>
        <begin position="214"/>
        <end position="284"/>
    </location>
</feature>
<dbReference type="EMBL" id="PKFP01000001">
    <property type="protein sequence ID" value="PVH14436.1"/>
    <property type="molecule type" value="Genomic_DNA"/>
</dbReference>
<sequence length="429" mass="47293">MSTTPKDRERNSPMSSSEGLSGSSSPRLVRPTAPPVKKQRSSSMNSVGSNHSSHQRSMSIISLESPRNSIISVDDNFLKPSRNDSTASLSSMGVASPNEPAKDNYIITHRHKLRHKNNTSAIMSDEDSESEIQIGKARWRRNSSEKRVSSLSSVKKDYKFKFDKKKSKSHSATSNPQPSVSFTHPPAAAVLEDPVSSPLSLHEASFPSLTNVLHHQHHQNQHSHSSQHQNTNQSPPPPPPHSPSTLWGQNSSKSQSPGSISPDDTEISGQLRTPSKKVRSSSITQSMFLKRRMLLSKDLQLELLESNASPNSSPNVMSSDTKFPTPASPQPHRPGSSIIDDNVSPSQTFNPLRALRSPSPPPQCFFAEETSTRQQNKLITELNRKWNKGVFDSSEKRPELKDPLMAVPAPSRKRDRSESVSSSDSHAIY</sequence>
<evidence type="ECO:0000313" key="2">
    <source>
        <dbReference type="EMBL" id="PVH14436.1"/>
    </source>
</evidence>
<dbReference type="Proteomes" id="UP000244406">
    <property type="component" value="Unassembled WGS sequence"/>
</dbReference>
<reference evidence="2 3" key="1">
    <citation type="submission" date="2017-12" db="EMBL/GenBank/DDBJ databases">
        <title>Genome Sequence of the Amphotericin B-resistant Candida duobushaemulonii strain, B09383.</title>
        <authorList>
            <person name="Chow N.A."/>
            <person name="Gade L."/>
            <person name="Batra D."/>
            <person name="Rowe L.A."/>
            <person name="Loparev V.N."/>
            <person name="Litvintseva A.P."/>
        </authorList>
    </citation>
    <scope>NUCLEOTIDE SEQUENCE [LARGE SCALE GENOMIC DNA]</scope>
    <source>
        <strain evidence="2 3">B09383</strain>
    </source>
</reference>
<dbReference type="AlphaFoldDB" id="A0A2V1AA32"/>
<feature type="compositionally biased region" description="Low complexity" evidence="1">
    <location>
        <begin position="12"/>
        <end position="26"/>
    </location>
</feature>
<dbReference type="GeneID" id="37002570"/>
<feature type="region of interest" description="Disordered" evidence="1">
    <location>
        <begin position="306"/>
        <end position="429"/>
    </location>
</feature>
<name>A0A2V1AA32_9ASCO</name>
<feature type="compositionally biased region" description="Low complexity" evidence="1">
    <location>
        <begin position="222"/>
        <end position="233"/>
    </location>
</feature>
<feature type="region of interest" description="Disordered" evidence="1">
    <location>
        <begin position="1"/>
        <end position="101"/>
    </location>
</feature>
<keyword evidence="3" id="KW-1185">Reference proteome</keyword>
<feature type="compositionally biased region" description="Polar residues" evidence="1">
    <location>
        <begin position="170"/>
        <end position="182"/>
    </location>
</feature>
<feature type="compositionally biased region" description="Low complexity" evidence="1">
    <location>
        <begin position="41"/>
        <end position="52"/>
    </location>
</feature>
<protein>
    <submittedName>
        <fullName evidence="2">Uncharacterized protein</fullName>
    </submittedName>
</protein>
<feature type="compositionally biased region" description="Low complexity" evidence="1">
    <location>
        <begin position="251"/>
        <end position="261"/>
    </location>
</feature>
<evidence type="ECO:0000313" key="3">
    <source>
        <dbReference type="Proteomes" id="UP000244406"/>
    </source>
</evidence>
<proteinExistence type="predicted"/>
<feature type="compositionally biased region" description="Basic and acidic residues" evidence="1">
    <location>
        <begin position="1"/>
        <end position="11"/>
    </location>
</feature>
<accession>A0A2V1AA32</accession>
<feature type="compositionally biased region" description="Low complexity" evidence="1">
    <location>
        <begin position="419"/>
        <end position="429"/>
    </location>
</feature>
<dbReference type="RefSeq" id="XP_025335376.1">
    <property type="nucleotide sequence ID" value="XM_025481076.1"/>
</dbReference>
<feature type="compositionally biased region" description="Polar residues" evidence="1">
    <location>
        <begin position="83"/>
        <end position="93"/>
    </location>
</feature>
<comment type="caution">
    <text evidence="2">The sequence shown here is derived from an EMBL/GenBank/DDBJ whole genome shotgun (WGS) entry which is preliminary data.</text>
</comment>